<protein>
    <recommendedName>
        <fullName evidence="4">Cytochrome B</fullName>
    </recommendedName>
</protein>
<feature type="transmembrane region" description="Helical" evidence="1">
    <location>
        <begin position="124"/>
        <end position="140"/>
    </location>
</feature>
<dbReference type="KEGG" id="fpf:DCC35_05595"/>
<evidence type="ECO:0000256" key="1">
    <source>
        <dbReference type="SAM" id="Phobius"/>
    </source>
</evidence>
<evidence type="ECO:0008006" key="4">
    <source>
        <dbReference type="Google" id="ProtNLM"/>
    </source>
</evidence>
<keyword evidence="3" id="KW-1185">Reference proteome</keyword>
<gene>
    <name evidence="2" type="ORF">DCC35_05595</name>
</gene>
<accession>A0A4D7K018</accession>
<sequence length="150" mass="16792">MYEFLLFTHSWLRWIILILALVTIIMGLTGMSGKPFGKAQNGLSAAFIGSMHLQLLIGLILYFIYSPLGLDAFSSGANVMKEASLRYWAVEHISIMIIAVVVAQIGRIKIKKGTTDKSKYKAMLIYNLIALILILSRIPWDQAGRMFRGL</sequence>
<dbReference type="RefSeq" id="WP_137089846.1">
    <property type="nucleotide sequence ID" value="NZ_CP028923.1"/>
</dbReference>
<dbReference type="Proteomes" id="UP000298616">
    <property type="component" value="Chromosome"/>
</dbReference>
<feature type="transmembrane region" description="Helical" evidence="1">
    <location>
        <begin position="43"/>
        <end position="65"/>
    </location>
</feature>
<proteinExistence type="predicted"/>
<keyword evidence="1" id="KW-1133">Transmembrane helix</keyword>
<evidence type="ECO:0000313" key="3">
    <source>
        <dbReference type="Proteomes" id="UP000298616"/>
    </source>
</evidence>
<dbReference type="AlphaFoldDB" id="A0A4D7K018"/>
<keyword evidence="1" id="KW-0472">Membrane</keyword>
<reference evidence="2 3" key="1">
    <citation type="submission" date="2018-04" db="EMBL/GenBank/DDBJ databases">
        <title>Complete genome uncultured novel isolate.</title>
        <authorList>
            <person name="Merlino G."/>
        </authorList>
    </citation>
    <scope>NUCLEOTIDE SEQUENCE [LARGE SCALE GENOMIC DNA]</scope>
    <source>
        <strain evidence="3">R1DC9</strain>
    </source>
</reference>
<dbReference type="EMBL" id="CP028923">
    <property type="protein sequence ID" value="QCK14254.1"/>
    <property type="molecule type" value="Genomic_DNA"/>
</dbReference>
<name>A0A4D7K018_9BACT</name>
<keyword evidence="1" id="KW-0812">Transmembrane</keyword>
<dbReference type="OrthoDB" id="329514at2"/>
<evidence type="ECO:0000313" key="2">
    <source>
        <dbReference type="EMBL" id="QCK14254.1"/>
    </source>
</evidence>
<organism evidence="2 3">
    <name type="scientific">Mangrovivirga cuniculi</name>
    <dbReference type="NCBI Taxonomy" id="2715131"/>
    <lineage>
        <taxon>Bacteria</taxon>
        <taxon>Pseudomonadati</taxon>
        <taxon>Bacteroidota</taxon>
        <taxon>Cytophagia</taxon>
        <taxon>Cytophagales</taxon>
        <taxon>Mangrovivirgaceae</taxon>
        <taxon>Mangrovivirga</taxon>
    </lineage>
</organism>
<feature type="transmembrane region" description="Helical" evidence="1">
    <location>
        <begin position="12"/>
        <end position="31"/>
    </location>
</feature>
<feature type="transmembrane region" description="Helical" evidence="1">
    <location>
        <begin position="85"/>
        <end position="103"/>
    </location>
</feature>